<reference evidence="1 2" key="1">
    <citation type="journal article" date="2024" name="G3 (Bethesda)">
        <title>Genome assembly of Hibiscus sabdariffa L. provides insights into metabolisms of medicinal natural products.</title>
        <authorList>
            <person name="Kim T."/>
        </authorList>
    </citation>
    <scope>NUCLEOTIDE SEQUENCE [LARGE SCALE GENOMIC DNA]</scope>
    <source>
        <strain evidence="1">TK-2024</strain>
        <tissue evidence="1">Old leaves</tissue>
    </source>
</reference>
<protein>
    <submittedName>
        <fullName evidence="1">Uncharacterized protein</fullName>
    </submittedName>
</protein>
<keyword evidence="2" id="KW-1185">Reference proteome</keyword>
<gene>
    <name evidence="1" type="ORF">V6N12_021972</name>
</gene>
<dbReference type="Proteomes" id="UP001472677">
    <property type="component" value="Unassembled WGS sequence"/>
</dbReference>
<name>A0ABR2FTA0_9ROSI</name>
<accession>A0ABR2FTA0</accession>
<sequence length="102" mass="11383">MAISSRITSGNPDPLTVLTNIPLLFGAGVISPSSSSTGPGRRRDNRLRLLARRWTAVRLEHEEEEEEEEQAEDEDLLEIDLKAEVAIERRTGGEQEQQGGWN</sequence>
<organism evidence="1 2">
    <name type="scientific">Hibiscus sabdariffa</name>
    <name type="common">roselle</name>
    <dbReference type="NCBI Taxonomy" id="183260"/>
    <lineage>
        <taxon>Eukaryota</taxon>
        <taxon>Viridiplantae</taxon>
        <taxon>Streptophyta</taxon>
        <taxon>Embryophyta</taxon>
        <taxon>Tracheophyta</taxon>
        <taxon>Spermatophyta</taxon>
        <taxon>Magnoliopsida</taxon>
        <taxon>eudicotyledons</taxon>
        <taxon>Gunneridae</taxon>
        <taxon>Pentapetalae</taxon>
        <taxon>rosids</taxon>
        <taxon>malvids</taxon>
        <taxon>Malvales</taxon>
        <taxon>Malvaceae</taxon>
        <taxon>Malvoideae</taxon>
        <taxon>Hibiscus</taxon>
    </lineage>
</organism>
<evidence type="ECO:0000313" key="1">
    <source>
        <dbReference type="EMBL" id="KAK8587484.1"/>
    </source>
</evidence>
<evidence type="ECO:0000313" key="2">
    <source>
        <dbReference type="Proteomes" id="UP001472677"/>
    </source>
</evidence>
<dbReference type="EMBL" id="JBBPBM010000004">
    <property type="protein sequence ID" value="KAK8587484.1"/>
    <property type="molecule type" value="Genomic_DNA"/>
</dbReference>
<comment type="caution">
    <text evidence="1">The sequence shown here is derived from an EMBL/GenBank/DDBJ whole genome shotgun (WGS) entry which is preliminary data.</text>
</comment>
<proteinExistence type="predicted"/>